<reference evidence="2 3" key="1">
    <citation type="journal article" date="2014" name="PLoS ONE">
        <title>Rumen cellulosomics: divergent fiber-degrading strategies revealed by comparative genome-wide analysis of six ruminococcal strains.</title>
        <authorList>
            <person name="Dassa B."/>
            <person name="Borovok I."/>
            <person name="Ruimy-Israeli V."/>
            <person name="Lamed R."/>
            <person name="Flint H.J."/>
            <person name="Duncan S.H."/>
            <person name="Henrissat B."/>
            <person name="Coutinho P."/>
            <person name="Morrison M."/>
            <person name="Mosoni P."/>
            <person name="Yeoman C.J."/>
            <person name="White B.A."/>
            <person name="Bayer E.A."/>
        </authorList>
    </citation>
    <scope>NUCLEOTIDE SEQUENCE [LARGE SCALE GENOMIC DNA]</scope>
    <source>
        <strain evidence="2 3">007c</strain>
    </source>
</reference>
<keyword evidence="1" id="KW-0812">Transmembrane</keyword>
<keyword evidence="1" id="KW-1133">Transmembrane helix</keyword>
<dbReference type="EMBL" id="ATAX01000008">
    <property type="protein sequence ID" value="EWM54932.1"/>
    <property type="molecule type" value="Genomic_DNA"/>
</dbReference>
<evidence type="ECO:0008006" key="4">
    <source>
        <dbReference type="Google" id="ProtNLM"/>
    </source>
</evidence>
<accession>W7V298</accession>
<protein>
    <recommendedName>
        <fullName evidence="4">FeoB-associated Cys-rich membrane protein</fullName>
    </recommendedName>
</protein>
<evidence type="ECO:0000313" key="3">
    <source>
        <dbReference type="Proteomes" id="UP000019365"/>
    </source>
</evidence>
<name>W7V298_RUMFL</name>
<dbReference type="Proteomes" id="UP000019365">
    <property type="component" value="Unassembled WGS sequence"/>
</dbReference>
<dbReference type="RefSeq" id="WP_152537133.1">
    <property type="nucleotide sequence ID" value="NZ_ATAX01000008.1"/>
</dbReference>
<sequence>MNIIDIVLIAVIAAAFTAAVTVCIRNKIKGKGCCGCSYRNGRS</sequence>
<keyword evidence="1" id="KW-0472">Membrane</keyword>
<proteinExistence type="predicted"/>
<gene>
    <name evidence="2" type="ORF">RF007C_11375</name>
</gene>
<evidence type="ECO:0000256" key="1">
    <source>
        <dbReference type="SAM" id="Phobius"/>
    </source>
</evidence>
<dbReference type="AlphaFoldDB" id="W7V298"/>
<keyword evidence="3" id="KW-1185">Reference proteome</keyword>
<evidence type="ECO:0000313" key="2">
    <source>
        <dbReference type="EMBL" id="EWM54932.1"/>
    </source>
</evidence>
<feature type="transmembrane region" description="Helical" evidence="1">
    <location>
        <begin position="6"/>
        <end position="24"/>
    </location>
</feature>
<comment type="caution">
    <text evidence="2">The sequence shown here is derived from an EMBL/GenBank/DDBJ whole genome shotgun (WGS) entry which is preliminary data.</text>
</comment>
<organism evidence="2 3">
    <name type="scientific">Ruminococcus flavefaciens 007c</name>
    <dbReference type="NCBI Taxonomy" id="1341157"/>
    <lineage>
        <taxon>Bacteria</taxon>
        <taxon>Bacillati</taxon>
        <taxon>Bacillota</taxon>
        <taxon>Clostridia</taxon>
        <taxon>Eubacteriales</taxon>
        <taxon>Oscillospiraceae</taxon>
        <taxon>Ruminococcus</taxon>
    </lineage>
</organism>